<protein>
    <submittedName>
        <fullName evidence="6">Amino acid/amide ABC transporter substrate-binding protein, HAAT family</fullName>
    </submittedName>
</protein>
<organism evidence="6 7">
    <name type="scientific">Marivita hallyeonensis</name>
    <dbReference type="NCBI Taxonomy" id="996342"/>
    <lineage>
        <taxon>Bacteria</taxon>
        <taxon>Pseudomonadati</taxon>
        <taxon>Pseudomonadota</taxon>
        <taxon>Alphaproteobacteria</taxon>
        <taxon>Rhodobacterales</taxon>
        <taxon>Roseobacteraceae</taxon>
        <taxon>Marivita</taxon>
    </lineage>
</organism>
<keyword evidence="3" id="KW-0029">Amino-acid transport</keyword>
<feature type="chain" id="PRO_5013313981" evidence="4">
    <location>
        <begin position="25"/>
        <end position="420"/>
    </location>
</feature>
<evidence type="ECO:0000313" key="7">
    <source>
        <dbReference type="Proteomes" id="UP000184221"/>
    </source>
</evidence>
<gene>
    <name evidence="6" type="ORF">SAMN05443551_3923</name>
</gene>
<dbReference type="InterPro" id="IPR028082">
    <property type="entry name" value="Peripla_BP_I"/>
</dbReference>
<reference evidence="6 7" key="1">
    <citation type="submission" date="2016-11" db="EMBL/GenBank/DDBJ databases">
        <authorList>
            <person name="Jaros S."/>
            <person name="Januszkiewicz K."/>
            <person name="Wedrychowicz H."/>
        </authorList>
    </citation>
    <scope>NUCLEOTIDE SEQUENCE [LARGE SCALE GENOMIC DNA]</scope>
    <source>
        <strain evidence="6 7">DSM 29431</strain>
    </source>
</reference>
<dbReference type="SUPFAM" id="SSF53822">
    <property type="entry name" value="Periplasmic binding protein-like I"/>
    <property type="match status" value="1"/>
</dbReference>
<keyword evidence="3" id="KW-0813">Transport</keyword>
<dbReference type="OrthoDB" id="9791590at2"/>
<evidence type="ECO:0000256" key="4">
    <source>
        <dbReference type="SAM" id="SignalP"/>
    </source>
</evidence>
<dbReference type="STRING" id="996342.SAMN05443551_3923"/>
<evidence type="ECO:0000256" key="1">
    <source>
        <dbReference type="ARBA" id="ARBA00010062"/>
    </source>
</evidence>
<dbReference type="Proteomes" id="UP000184221">
    <property type="component" value="Unassembled WGS sequence"/>
</dbReference>
<dbReference type="AlphaFoldDB" id="A0A1M5XHD8"/>
<evidence type="ECO:0000256" key="3">
    <source>
        <dbReference type="ARBA" id="ARBA00022970"/>
    </source>
</evidence>
<dbReference type="Gene3D" id="3.40.50.2300">
    <property type="match status" value="2"/>
</dbReference>
<comment type="similarity">
    <text evidence="1">Belongs to the leucine-binding protein family.</text>
</comment>
<dbReference type="RefSeq" id="WP_072779782.1">
    <property type="nucleotide sequence ID" value="NZ_FQXC01000006.1"/>
</dbReference>
<dbReference type="PROSITE" id="PS51257">
    <property type="entry name" value="PROKAR_LIPOPROTEIN"/>
    <property type="match status" value="1"/>
</dbReference>
<keyword evidence="7" id="KW-1185">Reference proteome</keyword>
<evidence type="ECO:0000259" key="5">
    <source>
        <dbReference type="Pfam" id="PF13458"/>
    </source>
</evidence>
<dbReference type="PANTHER" id="PTHR30483:SF6">
    <property type="entry name" value="PERIPLASMIC BINDING PROTEIN OF ABC TRANSPORTER FOR NATURAL AMINO ACIDS"/>
    <property type="match status" value="1"/>
</dbReference>
<proteinExistence type="inferred from homology"/>
<dbReference type="InterPro" id="IPR028081">
    <property type="entry name" value="Leu-bd"/>
</dbReference>
<dbReference type="EMBL" id="FQXC01000006">
    <property type="protein sequence ID" value="SHH98653.1"/>
    <property type="molecule type" value="Genomic_DNA"/>
</dbReference>
<accession>A0A1M5XHD8</accession>
<dbReference type="InterPro" id="IPR051010">
    <property type="entry name" value="BCAA_transport"/>
</dbReference>
<evidence type="ECO:0000256" key="2">
    <source>
        <dbReference type="ARBA" id="ARBA00022729"/>
    </source>
</evidence>
<dbReference type="GO" id="GO:0006865">
    <property type="term" value="P:amino acid transport"/>
    <property type="evidence" value="ECO:0007669"/>
    <property type="project" value="UniProtKB-KW"/>
</dbReference>
<name>A0A1M5XHD8_9RHOB</name>
<dbReference type="PANTHER" id="PTHR30483">
    <property type="entry name" value="LEUCINE-SPECIFIC-BINDING PROTEIN"/>
    <property type="match status" value="1"/>
</dbReference>
<feature type="signal peptide" evidence="4">
    <location>
        <begin position="1"/>
        <end position="24"/>
    </location>
</feature>
<evidence type="ECO:0000313" key="6">
    <source>
        <dbReference type="EMBL" id="SHH98653.1"/>
    </source>
</evidence>
<sequence length="420" mass="43119">MNGLKTSALAIGVALGCASFGTEAAAQDCTTKIGAVLPTSVDWGKPIAATAQYAVDIANETGGVAGCQIEMVLRDTQVDPKVGVDAAKALVDLDGVQLLLGAVSSGVSMPILTSVTVPAGVMQMSCCSSSTAFTRLAEEGKTNGLFFRTFATSGVQAAVGAMVARDAGYESIAVFYKNDDWGQDIGGLIAKDFEALGIEVTAQIAINDAQASYRAEVTEALKGNPQAIYMALYPDEGTQVVREWISLGGTQNMIAANALKSDEFKENVGMEFLGSFIGTDTASPRTDSASAFVDAYTARFDGPPSGPGLPNSFDATMIALLAMHAAGEGATGTDIAAKVGAITDPNGTPVTADATGFAQAKEVLDGGGTVSYQGATGNVQFDANGDVSAPAVTWVFGADGIEEQKYISLTEVNDFMNSLQ</sequence>
<keyword evidence="2 4" id="KW-0732">Signal</keyword>
<dbReference type="Pfam" id="PF13458">
    <property type="entry name" value="Peripla_BP_6"/>
    <property type="match status" value="1"/>
</dbReference>
<dbReference type="CDD" id="cd06346">
    <property type="entry name" value="PBP1_ABC_ligand_binding-like"/>
    <property type="match status" value="1"/>
</dbReference>
<feature type="domain" description="Leucine-binding protein" evidence="5">
    <location>
        <begin position="38"/>
        <end position="347"/>
    </location>
</feature>